<dbReference type="PROSITE" id="PS51677">
    <property type="entry name" value="NODB"/>
    <property type="match status" value="1"/>
</dbReference>
<feature type="compositionally biased region" description="Polar residues" evidence="1">
    <location>
        <begin position="43"/>
        <end position="53"/>
    </location>
</feature>
<feature type="region of interest" description="Disordered" evidence="1">
    <location>
        <begin position="6"/>
        <end position="55"/>
    </location>
</feature>
<protein>
    <submittedName>
        <fullName evidence="2">Polysaccharide deacetylase family protein</fullName>
    </submittedName>
</protein>
<dbReference type="GO" id="GO:0005975">
    <property type="term" value="P:carbohydrate metabolic process"/>
    <property type="evidence" value="ECO:0007669"/>
    <property type="project" value="InterPro"/>
</dbReference>
<name>A0A6B3L3D4_9BACT</name>
<evidence type="ECO:0000313" key="3">
    <source>
        <dbReference type="Proteomes" id="UP000475117"/>
    </source>
</evidence>
<sequence length="258" mass="28026">MLVFAGVSCSSQKKGDDQGPGAVISQNNGGAAGGGTMMPNYPKGSNPNVSLTSTGGGRGISYSRVNTPAPYIAMTFDDGPHPRLTPRLLDILRERNIRATFYVVGRNAKLYPHLIQRMVAEGHEVGNHTWNHPNLTKLSDAAVHKELRTTEDAIVAACGVRPRTMRPPYGALRQSQRAMIKSQYDYPTILWDVDPQDWRRPGPAVVANRIVSKTRNGSIVLAHDIHSSTIDAMPAALDGLLSKGYTFVTVSQLLTQEP</sequence>
<dbReference type="SUPFAM" id="SSF88713">
    <property type="entry name" value="Glycoside hydrolase/deacetylase"/>
    <property type="match status" value="1"/>
</dbReference>
<dbReference type="InterPro" id="IPR002509">
    <property type="entry name" value="NODB_dom"/>
</dbReference>
<dbReference type="EMBL" id="CP066776">
    <property type="protein sequence ID" value="QQL46372.1"/>
    <property type="molecule type" value="Genomic_DNA"/>
</dbReference>
<dbReference type="Gene3D" id="3.20.20.370">
    <property type="entry name" value="Glycoside hydrolase/deacetylase"/>
    <property type="match status" value="1"/>
</dbReference>
<evidence type="ECO:0000256" key="1">
    <source>
        <dbReference type="SAM" id="MobiDB-lite"/>
    </source>
</evidence>
<dbReference type="InterPro" id="IPR011330">
    <property type="entry name" value="Glyco_hydro/deAcase_b/a-brl"/>
</dbReference>
<evidence type="ECO:0000313" key="2">
    <source>
        <dbReference type="EMBL" id="QQL46372.1"/>
    </source>
</evidence>
<dbReference type="Pfam" id="PF01522">
    <property type="entry name" value="Polysacc_deac_1"/>
    <property type="match status" value="1"/>
</dbReference>
<dbReference type="PANTHER" id="PTHR10587">
    <property type="entry name" value="GLYCOSYL TRANSFERASE-RELATED"/>
    <property type="match status" value="1"/>
</dbReference>
<gene>
    <name evidence="2" type="ORF">G3M56_005065</name>
</gene>
<keyword evidence="3" id="KW-1185">Reference proteome</keyword>
<dbReference type="InterPro" id="IPR050248">
    <property type="entry name" value="Polysacc_deacetylase_ArnD"/>
</dbReference>
<proteinExistence type="predicted"/>
<accession>A0A6B3L3D4</accession>
<dbReference type="Proteomes" id="UP000475117">
    <property type="component" value="Chromosome"/>
</dbReference>
<dbReference type="KEGG" id="soa:G3M56_005065"/>
<dbReference type="GO" id="GO:0016810">
    <property type="term" value="F:hydrolase activity, acting on carbon-nitrogen (but not peptide) bonds"/>
    <property type="evidence" value="ECO:0007669"/>
    <property type="project" value="InterPro"/>
</dbReference>
<reference evidence="2 3" key="1">
    <citation type="submission" date="2020-12" db="EMBL/GenBank/DDBJ databases">
        <title>Sulforoseuscoccus oceanibium gen. nov., sp. nov., a representative of the phylum Verrucomicrobia with special cytoplasmic membrane, and proposal of Sulforoseuscoccusaceae fam. nov.</title>
        <authorList>
            <person name="Xi F."/>
        </authorList>
    </citation>
    <scope>NUCLEOTIDE SEQUENCE [LARGE SCALE GENOMIC DNA]</scope>
    <source>
        <strain evidence="2 3">T37</strain>
    </source>
</reference>
<organism evidence="2 3">
    <name type="scientific">Sulfuriroseicoccus oceanibius</name>
    <dbReference type="NCBI Taxonomy" id="2707525"/>
    <lineage>
        <taxon>Bacteria</taxon>
        <taxon>Pseudomonadati</taxon>
        <taxon>Verrucomicrobiota</taxon>
        <taxon>Verrucomicrobiia</taxon>
        <taxon>Verrucomicrobiales</taxon>
        <taxon>Verrucomicrobiaceae</taxon>
        <taxon>Sulfuriroseicoccus</taxon>
    </lineage>
</organism>
<dbReference type="AlphaFoldDB" id="A0A6B3L3D4"/>
<dbReference type="CDD" id="cd10954">
    <property type="entry name" value="CE4_CtAXE_like"/>
    <property type="match status" value="1"/>
</dbReference>